<organism evidence="3 4">
    <name type="scientific">Priapulus caudatus</name>
    <name type="common">Priapulid worm</name>
    <dbReference type="NCBI Taxonomy" id="37621"/>
    <lineage>
        <taxon>Eukaryota</taxon>
        <taxon>Metazoa</taxon>
        <taxon>Ecdysozoa</taxon>
        <taxon>Scalidophora</taxon>
        <taxon>Priapulida</taxon>
        <taxon>Priapulimorpha</taxon>
        <taxon>Priapulimorphida</taxon>
        <taxon>Priapulidae</taxon>
        <taxon>Priapulus</taxon>
    </lineage>
</organism>
<feature type="domain" description="Laminin G" evidence="2">
    <location>
        <begin position="1"/>
        <end position="56"/>
    </location>
</feature>
<sequence>LNVNPPFSIGGLSSDLQLKAAKNIDVTRSLSGCVRNFKLNNLPLDDLSAEEGVEPCADNVEPGTFFSIDGGHLILSDNFKVGLDLDLQLEIKPRSMDGMIMYVSASTSTDFLALQLVNGNLTFSVDNGAGIISATYSPAEATGLCDGSWHSVQAVKAKNLVTLSVDGVFVKPGIGQIGISSADTNDPLYIGGIPDAPLPGVLTQSQFVGCIRDVYFNQKIRSLADASELVGTVTLNSCPTT</sequence>
<dbReference type="PANTHER" id="PTHR15036:SF67">
    <property type="entry name" value="LAMININ SUBUNIT ALPHA-LIKE PROTEIN"/>
    <property type="match status" value="1"/>
</dbReference>
<name>A0ABM1EMJ5_PRICU</name>
<dbReference type="SMART" id="SM00282">
    <property type="entry name" value="LamG"/>
    <property type="match status" value="1"/>
</dbReference>
<reference evidence="4" key="1">
    <citation type="submission" date="2025-08" db="UniProtKB">
        <authorList>
            <consortium name="RefSeq"/>
        </authorList>
    </citation>
    <scope>IDENTIFICATION</scope>
</reference>
<keyword evidence="3" id="KW-1185">Reference proteome</keyword>
<evidence type="ECO:0000313" key="3">
    <source>
        <dbReference type="Proteomes" id="UP000695022"/>
    </source>
</evidence>
<dbReference type="InterPro" id="IPR001791">
    <property type="entry name" value="Laminin_G"/>
</dbReference>
<dbReference type="InterPro" id="IPR050372">
    <property type="entry name" value="Neurexin-related_CASP"/>
</dbReference>
<dbReference type="CDD" id="cd00110">
    <property type="entry name" value="LamG"/>
    <property type="match status" value="1"/>
</dbReference>
<protein>
    <submittedName>
        <fullName evidence="4">Laminin subunit alpha-4-like</fullName>
    </submittedName>
</protein>
<dbReference type="Proteomes" id="UP000695022">
    <property type="component" value="Unplaced"/>
</dbReference>
<comment type="caution">
    <text evidence="1">Lacks conserved residue(s) required for the propagation of feature annotation.</text>
</comment>
<dbReference type="PANTHER" id="PTHR15036">
    <property type="entry name" value="PIKACHURIN-LIKE PROTEIN"/>
    <property type="match status" value="1"/>
</dbReference>
<feature type="domain" description="Laminin G" evidence="2">
    <location>
        <begin position="62"/>
        <end position="238"/>
    </location>
</feature>
<dbReference type="PROSITE" id="PS50025">
    <property type="entry name" value="LAM_G_DOMAIN"/>
    <property type="match status" value="2"/>
</dbReference>
<dbReference type="GeneID" id="106813720"/>
<feature type="non-terminal residue" evidence="4">
    <location>
        <position position="1"/>
    </location>
</feature>
<dbReference type="Pfam" id="PF02210">
    <property type="entry name" value="Laminin_G_2"/>
    <property type="match status" value="1"/>
</dbReference>
<accession>A0ABM1EMJ5</accession>
<dbReference type="InterPro" id="IPR013320">
    <property type="entry name" value="ConA-like_dom_sf"/>
</dbReference>
<gene>
    <name evidence="4" type="primary">LOC106813720</name>
</gene>
<dbReference type="RefSeq" id="XP_014673416.1">
    <property type="nucleotide sequence ID" value="XM_014817930.1"/>
</dbReference>
<proteinExistence type="predicted"/>
<evidence type="ECO:0000313" key="4">
    <source>
        <dbReference type="RefSeq" id="XP_014673416.1"/>
    </source>
</evidence>
<evidence type="ECO:0000256" key="1">
    <source>
        <dbReference type="PROSITE-ProRule" id="PRU00122"/>
    </source>
</evidence>
<evidence type="ECO:0000259" key="2">
    <source>
        <dbReference type="PROSITE" id="PS50025"/>
    </source>
</evidence>
<dbReference type="SUPFAM" id="SSF49899">
    <property type="entry name" value="Concanavalin A-like lectins/glucanases"/>
    <property type="match status" value="1"/>
</dbReference>
<dbReference type="Gene3D" id="2.60.120.200">
    <property type="match status" value="2"/>
</dbReference>